<dbReference type="PANTHER" id="PTHR10357:SF210">
    <property type="entry name" value="MALTODEXTRIN GLUCOSIDASE"/>
    <property type="match status" value="1"/>
</dbReference>
<dbReference type="AlphaFoldDB" id="A0A246BNY8"/>
<dbReference type="GO" id="GO:0005975">
    <property type="term" value="P:carbohydrate metabolic process"/>
    <property type="evidence" value="ECO:0007669"/>
    <property type="project" value="InterPro"/>
</dbReference>
<evidence type="ECO:0000313" key="5">
    <source>
        <dbReference type="Proteomes" id="UP000197208"/>
    </source>
</evidence>
<keyword evidence="1" id="KW-0378">Hydrolase</keyword>
<dbReference type="Proteomes" id="UP000197208">
    <property type="component" value="Unassembled WGS sequence"/>
</dbReference>
<evidence type="ECO:0000313" key="4">
    <source>
        <dbReference type="EMBL" id="OWL97390.1"/>
    </source>
</evidence>
<evidence type="ECO:0000256" key="1">
    <source>
        <dbReference type="ARBA" id="ARBA00022801"/>
    </source>
</evidence>
<dbReference type="SUPFAM" id="SSF51445">
    <property type="entry name" value="(Trans)glycosidases"/>
    <property type="match status" value="1"/>
</dbReference>
<feature type="domain" description="Glycosyl hydrolase family 13 catalytic" evidence="3">
    <location>
        <begin position="27"/>
        <end position="402"/>
    </location>
</feature>
<dbReference type="RefSeq" id="WP_088247212.1">
    <property type="nucleotide sequence ID" value="NZ_BNAM01000011.1"/>
</dbReference>
<dbReference type="PANTHER" id="PTHR10357">
    <property type="entry name" value="ALPHA-AMYLASE FAMILY MEMBER"/>
    <property type="match status" value="1"/>
</dbReference>
<dbReference type="OrthoDB" id="53578at2"/>
<protein>
    <submittedName>
        <fullName evidence="4">Alpha-amylase</fullName>
    </submittedName>
</protein>
<dbReference type="CDD" id="cd11338">
    <property type="entry name" value="AmyAc_CMD"/>
    <property type="match status" value="1"/>
</dbReference>
<dbReference type="InterPro" id="IPR013780">
    <property type="entry name" value="Glyco_hydro_b"/>
</dbReference>
<dbReference type="EMBL" id="NHMK01000009">
    <property type="protein sequence ID" value="OWL97390.1"/>
    <property type="molecule type" value="Genomic_DNA"/>
</dbReference>
<dbReference type="Gene3D" id="2.60.40.1180">
    <property type="entry name" value="Golgi alpha-mannosidase II"/>
    <property type="match status" value="1"/>
</dbReference>
<gene>
    <name evidence="4" type="ORF">CBQ26_03570</name>
</gene>
<accession>A0A246BNY8</accession>
<dbReference type="Pfam" id="PF00128">
    <property type="entry name" value="Alpha-amylase"/>
    <property type="match status" value="1"/>
</dbReference>
<dbReference type="Gene3D" id="3.20.20.80">
    <property type="entry name" value="Glycosidases"/>
    <property type="match status" value="1"/>
</dbReference>
<evidence type="ECO:0000256" key="2">
    <source>
        <dbReference type="ARBA" id="ARBA00023295"/>
    </source>
</evidence>
<proteinExistence type="predicted"/>
<dbReference type="InterPro" id="IPR006047">
    <property type="entry name" value="GH13_cat_dom"/>
</dbReference>
<keyword evidence="2" id="KW-0326">Glycosidase</keyword>
<keyword evidence="5" id="KW-1185">Reference proteome</keyword>
<dbReference type="SMART" id="SM00642">
    <property type="entry name" value="Aamy"/>
    <property type="match status" value="1"/>
</dbReference>
<sequence>MNPQRPDRSRDTHPITPDWVADAVFYQIFPDRFARSGRVTGLNLQPWGDTPHFHKYMGGDLWGVIERLDHIQGLGVNAIYFCPVFQSASNHRYHTHDYYQVDPMLGGNDALRALIDEAHARGIRVVLDGVFNHSSRGFFQFNDLLEQGEASAYRDWFHVDGWPLQPYDDTRPANYAAWWGNRALPKFNTANPAVREFLWDVAEYWMRFGIDGWRLDVPNEIDDDSFWQEFRRRVKAVNPEAYIVGEIWGDAHRWLQGDQFDAVMNYHFTRPCLAFFGARTLDHPMNERSGTGRVDPMTAEAFAARMTDVKNMYHPEIVRAQLNLLDSHDTARFLTAVGGDATAYRLATVFQMTYVGAPCIYYGDEIGLPGGPDPDCRRAFPWDEQDWDGDTLTLTRTLIAARRSVPALTRGTFEVTHAQGEGVVFVRRHEAGNAHIALNAAQHEAHLPVTGVTPGQYRDVLTGRTLTLTADTPLSVPARGALVLVPLA</sequence>
<organism evidence="4 5">
    <name type="scientific">Deinococcus indicus</name>
    <dbReference type="NCBI Taxonomy" id="223556"/>
    <lineage>
        <taxon>Bacteria</taxon>
        <taxon>Thermotogati</taxon>
        <taxon>Deinococcota</taxon>
        <taxon>Deinococci</taxon>
        <taxon>Deinococcales</taxon>
        <taxon>Deinococcaceae</taxon>
        <taxon>Deinococcus</taxon>
    </lineage>
</organism>
<name>A0A246BNY8_9DEIO</name>
<evidence type="ECO:0000259" key="3">
    <source>
        <dbReference type="SMART" id="SM00642"/>
    </source>
</evidence>
<comment type="caution">
    <text evidence="4">The sequence shown here is derived from an EMBL/GenBank/DDBJ whole genome shotgun (WGS) entry which is preliminary data.</text>
</comment>
<reference evidence="4 5" key="1">
    <citation type="submission" date="2017-05" db="EMBL/GenBank/DDBJ databases">
        <title>De novo genome assembly of Deniococcus indicus strain DR1.</title>
        <authorList>
            <person name="Chauhan D."/>
            <person name="Yennamalli R.M."/>
            <person name="Priyadarshini R."/>
        </authorList>
    </citation>
    <scope>NUCLEOTIDE SEQUENCE [LARGE SCALE GENOMIC DNA]</scope>
    <source>
        <strain evidence="4 5">DR1</strain>
    </source>
</reference>
<dbReference type="GO" id="GO:0016798">
    <property type="term" value="F:hydrolase activity, acting on glycosyl bonds"/>
    <property type="evidence" value="ECO:0007669"/>
    <property type="project" value="UniProtKB-KW"/>
</dbReference>
<dbReference type="InterPro" id="IPR017853">
    <property type="entry name" value="GH"/>
</dbReference>